<dbReference type="OrthoDB" id="417125at2759"/>
<keyword evidence="3" id="KW-1185">Reference proteome</keyword>
<reference evidence="2 3" key="1">
    <citation type="submission" date="2014-02" db="EMBL/GenBank/DDBJ databases">
        <title>The genome sequence of Colletotrichum nymphaeae SA-01.</title>
        <authorList>
            <person name="Baroncelli R."/>
            <person name="Thon M.R."/>
        </authorList>
    </citation>
    <scope>NUCLEOTIDE SEQUENCE [LARGE SCALE GENOMIC DNA]</scope>
    <source>
        <strain evidence="2 3">SA-01</strain>
    </source>
</reference>
<dbReference type="EMBL" id="JEMN01000274">
    <property type="protein sequence ID" value="KXH62684.1"/>
    <property type="molecule type" value="Genomic_DNA"/>
</dbReference>
<dbReference type="SUPFAM" id="SSF53335">
    <property type="entry name" value="S-adenosyl-L-methionine-dependent methyltransferases"/>
    <property type="match status" value="1"/>
</dbReference>
<dbReference type="AlphaFoldDB" id="A0A135UQL0"/>
<dbReference type="GO" id="GO:0032259">
    <property type="term" value="P:methylation"/>
    <property type="evidence" value="ECO:0007669"/>
    <property type="project" value="InterPro"/>
</dbReference>
<evidence type="ECO:0000313" key="2">
    <source>
        <dbReference type="EMBL" id="KXH62684.1"/>
    </source>
</evidence>
<evidence type="ECO:0000313" key="3">
    <source>
        <dbReference type="Proteomes" id="UP000070054"/>
    </source>
</evidence>
<dbReference type="InterPro" id="IPR029063">
    <property type="entry name" value="SAM-dependent_MTases_sf"/>
</dbReference>
<organism evidence="2 3">
    <name type="scientific">Colletotrichum nymphaeae SA-01</name>
    <dbReference type="NCBI Taxonomy" id="1460502"/>
    <lineage>
        <taxon>Eukaryota</taxon>
        <taxon>Fungi</taxon>
        <taxon>Dikarya</taxon>
        <taxon>Ascomycota</taxon>
        <taxon>Pezizomycotina</taxon>
        <taxon>Sordariomycetes</taxon>
        <taxon>Hypocreomycetidae</taxon>
        <taxon>Glomerellales</taxon>
        <taxon>Glomerellaceae</taxon>
        <taxon>Colletotrichum</taxon>
        <taxon>Colletotrichum acutatum species complex</taxon>
    </lineage>
</organism>
<accession>A0A135UQL0</accession>
<dbReference type="Gene3D" id="3.40.50.150">
    <property type="entry name" value="Vaccinia Virus protein VP39"/>
    <property type="match status" value="1"/>
</dbReference>
<gene>
    <name evidence="2" type="ORF">CNYM01_13111</name>
</gene>
<dbReference type="Pfam" id="PF01728">
    <property type="entry name" value="FtsJ"/>
    <property type="match status" value="1"/>
</dbReference>
<feature type="domain" description="Ribosomal RNA methyltransferase FtsJ" evidence="1">
    <location>
        <begin position="9"/>
        <end position="202"/>
    </location>
</feature>
<sequence>MMREIAKELDTATDAFSVISRGTQRPRILDMCAAPGGFLATALEMCSEAQVLAFTLPLAEGGHRVLLERDSRVKFKFLDITMLAEDMNMGVRPANNEQYGNFLPRNIAPHYLFRLVLCDGQVLRTQKRPECREQREPRRLVSTQLALGLEHTEPGGTMIILLHKLEEWDTIMLLYTFRKFSTITLFKPKRFHAKRSSFYMVASDIHSKSPQATQAVAKWKEIWNDATFKGPEEYRDTTHADERDVAGVLDEFGPGLIELGNAIWPTQEKALTKAFLCNK</sequence>
<dbReference type="Proteomes" id="UP000070054">
    <property type="component" value="Unassembled WGS sequence"/>
</dbReference>
<name>A0A135UQL0_9PEZI</name>
<dbReference type="InterPro" id="IPR002877">
    <property type="entry name" value="RNA_MeTrfase_FtsJ_dom"/>
</dbReference>
<evidence type="ECO:0000259" key="1">
    <source>
        <dbReference type="Pfam" id="PF01728"/>
    </source>
</evidence>
<comment type="caution">
    <text evidence="2">The sequence shown here is derived from an EMBL/GenBank/DDBJ whole genome shotgun (WGS) entry which is preliminary data.</text>
</comment>
<protein>
    <recommendedName>
        <fullName evidence="1">Ribosomal RNA methyltransferase FtsJ domain-containing protein</fullName>
    </recommendedName>
</protein>
<dbReference type="GO" id="GO:0008168">
    <property type="term" value="F:methyltransferase activity"/>
    <property type="evidence" value="ECO:0007669"/>
    <property type="project" value="InterPro"/>
</dbReference>
<proteinExistence type="predicted"/>